<evidence type="ECO:0000256" key="1">
    <source>
        <dbReference type="SAM" id="SignalP"/>
    </source>
</evidence>
<organism evidence="2 3">
    <name type="scientific">Gilliamella intestini</name>
    <dbReference type="NCBI Taxonomy" id="1798183"/>
    <lineage>
        <taxon>Bacteria</taxon>
        <taxon>Pseudomonadati</taxon>
        <taxon>Pseudomonadota</taxon>
        <taxon>Gammaproteobacteria</taxon>
        <taxon>Orbales</taxon>
        <taxon>Orbaceae</taxon>
        <taxon>Gilliamella</taxon>
    </lineage>
</organism>
<accession>A0A1C4A608</accession>
<protein>
    <submittedName>
        <fullName evidence="2">Uncharacterized protein</fullName>
    </submittedName>
</protein>
<feature type="signal peptide" evidence="1">
    <location>
        <begin position="1"/>
        <end position="21"/>
    </location>
</feature>
<feature type="chain" id="PRO_5008688526" evidence="1">
    <location>
        <begin position="22"/>
        <end position="165"/>
    </location>
</feature>
<evidence type="ECO:0000313" key="3">
    <source>
        <dbReference type="Proteomes" id="UP000199698"/>
    </source>
</evidence>
<proteinExistence type="predicted"/>
<dbReference type="Proteomes" id="UP000199698">
    <property type="component" value="Unassembled WGS sequence"/>
</dbReference>
<dbReference type="STRING" id="1798183.GA0061080_100866"/>
<dbReference type="RefSeq" id="WP_091121216.1">
    <property type="nucleotide sequence ID" value="NZ_FMBA01000008.1"/>
</dbReference>
<keyword evidence="3" id="KW-1185">Reference proteome</keyword>
<reference evidence="3" key="1">
    <citation type="submission" date="2016-08" db="EMBL/GenBank/DDBJ databases">
        <authorList>
            <person name="Varghese N."/>
            <person name="Submissions Spin"/>
        </authorList>
    </citation>
    <scope>NUCLEOTIDE SEQUENCE [LARGE SCALE GENOMIC DNA]</scope>
    <source>
        <strain evidence="3">R-53144</strain>
    </source>
</reference>
<dbReference type="EMBL" id="FMBA01000008">
    <property type="protein sequence ID" value="SCB89986.1"/>
    <property type="molecule type" value="Genomic_DNA"/>
</dbReference>
<sequence length="165" mass="19352">MKKIFLTLIVFFIFSVGNVHSNESPDIWDYYWDYYKVSKNSVFGNELDYDRQFLTENYSQIKLILIAGDIIVDTICLIHYETSTNLTTPLSYWKTPEKVEKYKKIFSEEGILLGDQFEAINFPNNHDDNLCLKAGLTDLIKIDNYFVFLTKSGHLIIFSKHLKKK</sequence>
<name>A0A1C4A608_9GAMM</name>
<evidence type="ECO:0000313" key="2">
    <source>
        <dbReference type="EMBL" id="SCB89986.1"/>
    </source>
</evidence>
<gene>
    <name evidence="2" type="ORF">GA0061080_100866</name>
</gene>
<dbReference type="AlphaFoldDB" id="A0A1C4A608"/>
<keyword evidence="1" id="KW-0732">Signal</keyword>